<evidence type="ECO:0000256" key="6">
    <source>
        <dbReference type="ARBA" id="ARBA00022679"/>
    </source>
</evidence>
<comment type="subcellular location">
    <subcellularLocation>
        <location evidence="1 13">Cytoplasm</location>
    </subcellularLocation>
</comment>
<evidence type="ECO:0000256" key="10">
    <source>
        <dbReference type="ARBA" id="ARBA00022840"/>
    </source>
</evidence>
<dbReference type="EC" id="2.7.7.87" evidence="3 13"/>
<evidence type="ECO:0000256" key="1">
    <source>
        <dbReference type="ARBA" id="ARBA00004496"/>
    </source>
</evidence>
<evidence type="ECO:0000256" key="12">
    <source>
        <dbReference type="ARBA" id="ARBA00048366"/>
    </source>
</evidence>
<dbReference type="InterPro" id="IPR017945">
    <property type="entry name" value="DHBP_synth_RibB-like_a/b_dom"/>
</dbReference>
<feature type="domain" description="YrdC-like" evidence="14">
    <location>
        <begin position="18"/>
        <end position="203"/>
    </location>
</feature>
<comment type="catalytic activity">
    <reaction evidence="12 13">
        <text>L-threonine + hydrogencarbonate + ATP = L-threonylcarbamoyladenylate + diphosphate + H2O</text>
        <dbReference type="Rhea" id="RHEA:36407"/>
        <dbReference type="ChEBI" id="CHEBI:15377"/>
        <dbReference type="ChEBI" id="CHEBI:17544"/>
        <dbReference type="ChEBI" id="CHEBI:30616"/>
        <dbReference type="ChEBI" id="CHEBI:33019"/>
        <dbReference type="ChEBI" id="CHEBI:57926"/>
        <dbReference type="ChEBI" id="CHEBI:73682"/>
        <dbReference type="EC" id="2.7.7.87"/>
    </reaction>
</comment>
<dbReference type="PIRSF" id="PIRSF004930">
    <property type="entry name" value="Tln_factor_SUA5"/>
    <property type="match status" value="1"/>
</dbReference>
<comment type="caution">
    <text evidence="15">The sequence shown here is derived from an EMBL/GenBank/DDBJ whole genome shotgun (WGS) entry which is preliminary data.</text>
</comment>
<dbReference type="SUPFAM" id="SSF55821">
    <property type="entry name" value="YrdC/RibB"/>
    <property type="match status" value="1"/>
</dbReference>
<keyword evidence="9 13" id="KW-0547">Nucleotide-binding</keyword>
<gene>
    <name evidence="15" type="ORF">J2Z34_003052</name>
</gene>
<dbReference type="Proteomes" id="UP001519271">
    <property type="component" value="Unassembled WGS sequence"/>
</dbReference>
<evidence type="ECO:0000256" key="3">
    <source>
        <dbReference type="ARBA" id="ARBA00012584"/>
    </source>
</evidence>
<evidence type="ECO:0000313" key="16">
    <source>
        <dbReference type="Proteomes" id="UP001519271"/>
    </source>
</evidence>
<comment type="function">
    <text evidence="13">Required for the formation of a threonylcarbamoyl group on adenosine at position 37 (t(6)A37) in tRNAs that read codons beginning with adenine.</text>
</comment>
<evidence type="ECO:0000256" key="2">
    <source>
        <dbReference type="ARBA" id="ARBA00007663"/>
    </source>
</evidence>
<dbReference type="InterPro" id="IPR005145">
    <property type="entry name" value="Sua5_C"/>
</dbReference>
<dbReference type="GO" id="GO:0061710">
    <property type="term" value="F:L-threonylcarbamoyladenylate synthase"/>
    <property type="evidence" value="ECO:0007669"/>
    <property type="project" value="UniProtKB-EC"/>
</dbReference>
<organism evidence="15 16">
    <name type="scientific">Youngiibacter multivorans</name>
    <dbReference type="NCBI Taxonomy" id="937251"/>
    <lineage>
        <taxon>Bacteria</taxon>
        <taxon>Bacillati</taxon>
        <taxon>Bacillota</taxon>
        <taxon>Clostridia</taxon>
        <taxon>Eubacteriales</taxon>
        <taxon>Clostridiaceae</taxon>
        <taxon>Youngiibacter</taxon>
    </lineage>
</organism>
<evidence type="ECO:0000256" key="11">
    <source>
        <dbReference type="ARBA" id="ARBA00029774"/>
    </source>
</evidence>
<dbReference type="Pfam" id="PF03481">
    <property type="entry name" value="Sua5_C"/>
    <property type="match status" value="1"/>
</dbReference>
<proteinExistence type="inferred from homology"/>
<dbReference type="Pfam" id="PF01300">
    <property type="entry name" value="Sua5_yciO_yrdC"/>
    <property type="match status" value="1"/>
</dbReference>
<keyword evidence="5 13" id="KW-0963">Cytoplasm</keyword>
<keyword evidence="16" id="KW-1185">Reference proteome</keyword>
<keyword evidence="10 13" id="KW-0067">ATP-binding</keyword>
<evidence type="ECO:0000256" key="4">
    <source>
        <dbReference type="ARBA" id="ARBA00015492"/>
    </source>
</evidence>
<reference evidence="15 16" key="1">
    <citation type="submission" date="2021-03" db="EMBL/GenBank/DDBJ databases">
        <title>Genomic Encyclopedia of Type Strains, Phase IV (KMG-IV): sequencing the most valuable type-strain genomes for metagenomic binning, comparative biology and taxonomic classification.</title>
        <authorList>
            <person name="Goeker M."/>
        </authorList>
    </citation>
    <scope>NUCLEOTIDE SEQUENCE [LARGE SCALE GENOMIC DNA]</scope>
    <source>
        <strain evidence="15 16">DSM 6139</strain>
    </source>
</reference>
<keyword evidence="7 13" id="KW-0819">tRNA processing</keyword>
<evidence type="ECO:0000256" key="8">
    <source>
        <dbReference type="ARBA" id="ARBA00022695"/>
    </source>
</evidence>
<evidence type="ECO:0000313" key="15">
    <source>
        <dbReference type="EMBL" id="MBP1920539.1"/>
    </source>
</evidence>
<protein>
    <recommendedName>
        <fullName evidence="4 13">Threonylcarbamoyl-AMP synthase</fullName>
        <shortName evidence="13">TC-AMP synthase</shortName>
        <ecNumber evidence="3 13">2.7.7.87</ecNumber>
    </recommendedName>
    <alternativeName>
        <fullName evidence="11 13">L-threonylcarbamoyladenylate synthase</fullName>
    </alternativeName>
</protein>
<name>A0ABS4G7L1_9CLOT</name>
<dbReference type="PANTHER" id="PTHR17490">
    <property type="entry name" value="SUA5"/>
    <property type="match status" value="1"/>
</dbReference>
<sequence length="355" mass="38982">METIKVRITEDIEPAVKEQLLEAAADVLRRGGTVAFPTETVYGLGADALDSEAVEGIFRAKGRPQDNPLIIHVSDRNLEEYADKIPLKARELMDRYWPGPLTVILRKKDIIPERTSAGLDTIGIRMPDEPLALEIIRRLGRPVAAPSANISGRPSPTTYERCVEDLDGKVDMIIGGGRSTVGLESTIVDYTVVPPRVLRPGGITLEMLNEVDPSIEYMESFTRAGSDEGPKAPGMKYRHYSPKAPIIIIKGEKNKVVEKIRTLVQNYMRDGKKVGILAPSQRAAEYVFDGGNAIFIGMGSEDRPHENARLLFEALRSFDDLSCDIILSEAVKEEGLGAAVMNRLSKAAGFNIIEV</sequence>
<keyword evidence="8 13" id="KW-0548">Nucleotidyltransferase</keyword>
<dbReference type="InterPro" id="IPR038385">
    <property type="entry name" value="Sua5/YwlC_C"/>
</dbReference>
<evidence type="ECO:0000256" key="5">
    <source>
        <dbReference type="ARBA" id="ARBA00022490"/>
    </source>
</evidence>
<dbReference type="InterPro" id="IPR050156">
    <property type="entry name" value="TC-AMP_synthase_SUA5"/>
</dbReference>
<evidence type="ECO:0000259" key="14">
    <source>
        <dbReference type="PROSITE" id="PS51163"/>
    </source>
</evidence>
<dbReference type="PANTHER" id="PTHR17490:SF16">
    <property type="entry name" value="THREONYLCARBAMOYL-AMP SYNTHASE"/>
    <property type="match status" value="1"/>
</dbReference>
<dbReference type="PROSITE" id="PS51163">
    <property type="entry name" value="YRDC"/>
    <property type="match status" value="1"/>
</dbReference>
<evidence type="ECO:0000256" key="9">
    <source>
        <dbReference type="ARBA" id="ARBA00022741"/>
    </source>
</evidence>
<dbReference type="Gene3D" id="3.90.870.10">
    <property type="entry name" value="DHBP synthase"/>
    <property type="match status" value="1"/>
</dbReference>
<keyword evidence="6 13" id="KW-0808">Transferase</keyword>
<accession>A0ABS4G7L1</accession>
<evidence type="ECO:0000256" key="7">
    <source>
        <dbReference type="ARBA" id="ARBA00022694"/>
    </source>
</evidence>
<dbReference type="EMBL" id="JAGGKC010000032">
    <property type="protein sequence ID" value="MBP1920539.1"/>
    <property type="molecule type" value="Genomic_DNA"/>
</dbReference>
<dbReference type="Gene3D" id="3.40.50.11030">
    <property type="entry name" value="Threonylcarbamoyl-AMP synthase, C-terminal domain"/>
    <property type="match status" value="1"/>
</dbReference>
<dbReference type="InterPro" id="IPR006070">
    <property type="entry name" value="Sua5-like_dom"/>
</dbReference>
<dbReference type="NCBIfam" id="TIGR00057">
    <property type="entry name" value="L-threonylcarbamoyladenylate synthase"/>
    <property type="match status" value="1"/>
</dbReference>
<dbReference type="InterPro" id="IPR010923">
    <property type="entry name" value="T(6)A37_SUA5"/>
</dbReference>
<evidence type="ECO:0000256" key="13">
    <source>
        <dbReference type="PIRNR" id="PIRNR004930"/>
    </source>
</evidence>
<comment type="similarity">
    <text evidence="2 13">Belongs to the SUA5 family.</text>
</comment>